<dbReference type="SUPFAM" id="SSF53850">
    <property type="entry name" value="Periplasmic binding protein-like II"/>
    <property type="match status" value="1"/>
</dbReference>
<dbReference type="InterPro" id="IPR036390">
    <property type="entry name" value="WH_DNA-bd_sf"/>
</dbReference>
<sequence length="318" mass="35134">MPLSVQKLLSRLSLRQLEVFQAVYTTGGYGKAADLLGLTQPAVSSQIRQLESALGQKLFEYIGRTLYCTAVGEMVEESVAVIFEELRRLQNDIHALEGQISGDLKVAAVSTAQYVIPYVMKPFLADYPEVNMSVQVVNRAAAIERLNQNTDDVLIMGIVPTDRPVSSVPFLDNELIPVVPADHPLAGRDDVSPQEFLQQGFLARERGSGSRLALEQHCLHQRLRLEPSMEVGSNESLKHAVIAGLGVAILPRLSVLSELKLGSLKTLPLEGFPLRRSWCLVYPTAKSHSPVTRRFIEYVQGNLAGIDHQFRRMVAEHG</sequence>
<evidence type="ECO:0000313" key="6">
    <source>
        <dbReference type="EMBL" id="GGX43147.1"/>
    </source>
</evidence>
<feature type="domain" description="HTH lysR-type" evidence="5">
    <location>
        <begin position="12"/>
        <end position="69"/>
    </location>
</feature>
<gene>
    <name evidence="6" type="ORF">GCM10007392_07310</name>
</gene>
<evidence type="ECO:0000313" key="7">
    <source>
        <dbReference type="Proteomes" id="UP000626148"/>
    </source>
</evidence>
<dbReference type="InterPro" id="IPR036388">
    <property type="entry name" value="WH-like_DNA-bd_sf"/>
</dbReference>
<dbReference type="PRINTS" id="PR00039">
    <property type="entry name" value="HTHLYSR"/>
</dbReference>
<evidence type="ECO:0000256" key="2">
    <source>
        <dbReference type="ARBA" id="ARBA00023015"/>
    </source>
</evidence>
<evidence type="ECO:0000256" key="3">
    <source>
        <dbReference type="ARBA" id="ARBA00023125"/>
    </source>
</evidence>
<proteinExistence type="inferred from homology"/>
<reference evidence="6" key="2">
    <citation type="submission" date="2020-09" db="EMBL/GenBank/DDBJ databases">
        <authorList>
            <person name="Sun Q."/>
            <person name="Kim S."/>
        </authorList>
    </citation>
    <scope>NUCLEOTIDE SEQUENCE</scope>
    <source>
        <strain evidence="6">KCTC 22169</strain>
    </source>
</reference>
<keyword evidence="7" id="KW-1185">Reference proteome</keyword>
<evidence type="ECO:0000256" key="4">
    <source>
        <dbReference type="ARBA" id="ARBA00023163"/>
    </source>
</evidence>
<evidence type="ECO:0000256" key="1">
    <source>
        <dbReference type="ARBA" id="ARBA00009437"/>
    </source>
</evidence>
<dbReference type="Gene3D" id="1.10.10.10">
    <property type="entry name" value="Winged helix-like DNA-binding domain superfamily/Winged helix DNA-binding domain"/>
    <property type="match status" value="1"/>
</dbReference>
<dbReference type="GO" id="GO:0000976">
    <property type="term" value="F:transcription cis-regulatory region binding"/>
    <property type="evidence" value="ECO:0007669"/>
    <property type="project" value="TreeGrafter"/>
</dbReference>
<name>A0A918K244_9GAMM</name>
<keyword evidence="4" id="KW-0804">Transcription</keyword>
<accession>A0A918K244</accession>
<comment type="similarity">
    <text evidence="1">Belongs to the LysR transcriptional regulatory family.</text>
</comment>
<dbReference type="PANTHER" id="PTHR30126">
    <property type="entry name" value="HTH-TYPE TRANSCRIPTIONAL REGULATOR"/>
    <property type="match status" value="1"/>
</dbReference>
<dbReference type="PROSITE" id="PS50931">
    <property type="entry name" value="HTH_LYSR"/>
    <property type="match status" value="1"/>
</dbReference>
<dbReference type="Pfam" id="PF03466">
    <property type="entry name" value="LysR_substrate"/>
    <property type="match status" value="1"/>
</dbReference>
<dbReference type="InterPro" id="IPR005119">
    <property type="entry name" value="LysR_subst-bd"/>
</dbReference>
<dbReference type="RefSeq" id="WP_189607141.1">
    <property type="nucleotide sequence ID" value="NZ_BMXR01000002.1"/>
</dbReference>
<organism evidence="6 7">
    <name type="scientific">Saccharospirillum salsuginis</name>
    <dbReference type="NCBI Taxonomy" id="418750"/>
    <lineage>
        <taxon>Bacteria</taxon>
        <taxon>Pseudomonadati</taxon>
        <taxon>Pseudomonadota</taxon>
        <taxon>Gammaproteobacteria</taxon>
        <taxon>Oceanospirillales</taxon>
        <taxon>Saccharospirillaceae</taxon>
        <taxon>Saccharospirillum</taxon>
    </lineage>
</organism>
<dbReference type="Pfam" id="PF00126">
    <property type="entry name" value="HTH_1"/>
    <property type="match status" value="1"/>
</dbReference>
<dbReference type="AlphaFoldDB" id="A0A918K244"/>
<keyword evidence="3" id="KW-0238">DNA-binding</keyword>
<reference evidence="6" key="1">
    <citation type="journal article" date="2014" name="Int. J. Syst. Evol. Microbiol.">
        <title>Complete genome sequence of Corynebacterium casei LMG S-19264T (=DSM 44701T), isolated from a smear-ripened cheese.</title>
        <authorList>
            <consortium name="US DOE Joint Genome Institute (JGI-PGF)"/>
            <person name="Walter F."/>
            <person name="Albersmeier A."/>
            <person name="Kalinowski J."/>
            <person name="Ruckert C."/>
        </authorList>
    </citation>
    <scope>NUCLEOTIDE SEQUENCE</scope>
    <source>
        <strain evidence="6">KCTC 22169</strain>
    </source>
</reference>
<comment type="caution">
    <text evidence="6">The sequence shown here is derived from an EMBL/GenBank/DDBJ whole genome shotgun (WGS) entry which is preliminary data.</text>
</comment>
<dbReference type="EMBL" id="BMXR01000002">
    <property type="protein sequence ID" value="GGX43147.1"/>
    <property type="molecule type" value="Genomic_DNA"/>
</dbReference>
<dbReference type="InterPro" id="IPR000847">
    <property type="entry name" value="LysR_HTH_N"/>
</dbReference>
<protein>
    <submittedName>
        <fullName evidence="6">Transcriptional regulator</fullName>
    </submittedName>
</protein>
<keyword evidence="2" id="KW-0805">Transcription regulation</keyword>
<dbReference type="Proteomes" id="UP000626148">
    <property type="component" value="Unassembled WGS sequence"/>
</dbReference>
<dbReference type="SUPFAM" id="SSF46785">
    <property type="entry name" value="Winged helix' DNA-binding domain"/>
    <property type="match status" value="1"/>
</dbReference>
<dbReference type="GO" id="GO:0003700">
    <property type="term" value="F:DNA-binding transcription factor activity"/>
    <property type="evidence" value="ECO:0007669"/>
    <property type="project" value="InterPro"/>
</dbReference>
<evidence type="ECO:0000259" key="5">
    <source>
        <dbReference type="PROSITE" id="PS50931"/>
    </source>
</evidence>
<dbReference type="PANTHER" id="PTHR30126:SF5">
    <property type="entry name" value="HTH-TYPE TRANSCRIPTIONAL ACTIVATOR CMPR"/>
    <property type="match status" value="1"/>
</dbReference>
<dbReference type="Gene3D" id="3.40.190.290">
    <property type="match status" value="1"/>
</dbReference>